<evidence type="ECO:0000313" key="1">
    <source>
        <dbReference type="EMBL" id="GIF26813.1"/>
    </source>
</evidence>
<gene>
    <name evidence="1" type="ORF">Ate02nite_95430</name>
</gene>
<sequence length="101" mass="10956">MHERLAPLQTMLVQAGPEVAELLRVSEHERLVGVGNFVAHLDAKSVLRAGVKQSTVTDTCWVLTGSEVFTRLTADRGWDGDAYQNWLAQILAASLLGPVTA</sequence>
<dbReference type="AlphaFoldDB" id="A0A919NXY1"/>
<dbReference type="EMBL" id="BOMY01000064">
    <property type="protein sequence ID" value="GIF26813.1"/>
    <property type="molecule type" value="Genomic_DNA"/>
</dbReference>
<organism evidence="1 2">
    <name type="scientific">Paractinoplanes tereljensis</name>
    <dbReference type="NCBI Taxonomy" id="571912"/>
    <lineage>
        <taxon>Bacteria</taxon>
        <taxon>Bacillati</taxon>
        <taxon>Actinomycetota</taxon>
        <taxon>Actinomycetes</taxon>
        <taxon>Micromonosporales</taxon>
        <taxon>Micromonosporaceae</taxon>
        <taxon>Paractinoplanes</taxon>
    </lineage>
</organism>
<keyword evidence="2" id="KW-1185">Reference proteome</keyword>
<proteinExistence type="predicted"/>
<protein>
    <submittedName>
        <fullName evidence="1">Uncharacterized protein</fullName>
    </submittedName>
</protein>
<dbReference type="RefSeq" id="WP_203814601.1">
    <property type="nucleotide sequence ID" value="NZ_BOMY01000064.1"/>
</dbReference>
<comment type="caution">
    <text evidence="1">The sequence shown here is derived from an EMBL/GenBank/DDBJ whole genome shotgun (WGS) entry which is preliminary data.</text>
</comment>
<name>A0A919NXY1_9ACTN</name>
<reference evidence="1" key="1">
    <citation type="submission" date="2021-01" db="EMBL/GenBank/DDBJ databases">
        <title>Whole genome shotgun sequence of Actinoplanes tereljensis NBRC 105297.</title>
        <authorList>
            <person name="Komaki H."/>
            <person name="Tamura T."/>
        </authorList>
    </citation>
    <scope>NUCLEOTIDE SEQUENCE</scope>
    <source>
        <strain evidence="1">NBRC 105297</strain>
    </source>
</reference>
<evidence type="ECO:0000313" key="2">
    <source>
        <dbReference type="Proteomes" id="UP000623608"/>
    </source>
</evidence>
<accession>A0A919NXY1</accession>
<dbReference type="Proteomes" id="UP000623608">
    <property type="component" value="Unassembled WGS sequence"/>
</dbReference>